<dbReference type="InterPro" id="IPR029052">
    <property type="entry name" value="Metallo-depent_PP-like"/>
</dbReference>
<dbReference type="Pfam" id="PF00149">
    <property type="entry name" value="Metallophos"/>
    <property type="match status" value="1"/>
</dbReference>
<keyword evidence="4" id="KW-1185">Reference proteome</keyword>
<proteinExistence type="predicted"/>
<dbReference type="InterPro" id="IPR004843">
    <property type="entry name" value="Calcineurin-like_PHP"/>
</dbReference>
<evidence type="ECO:0000313" key="4">
    <source>
        <dbReference type="Proteomes" id="UP000593892"/>
    </source>
</evidence>
<dbReference type="InterPro" id="IPR050535">
    <property type="entry name" value="DNA_Repair-Maintenance_Comp"/>
</dbReference>
<dbReference type="CDD" id="cd00840">
    <property type="entry name" value="MPP_Mre11_N"/>
    <property type="match status" value="1"/>
</dbReference>
<reference evidence="3 4" key="1">
    <citation type="submission" date="2020-10" db="EMBL/GenBank/DDBJ databases">
        <title>Complete genome sequence of Paludibaculum fermentans P105T, a facultatively anaerobic acidobacterium capable of dissimilatory Fe(III) reduction.</title>
        <authorList>
            <person name="Dedysh S.N."/>
            <person name="Beletsky A.V."/>
            <person name="Kulichevskaya I.S."/>
            <person name="Mardanov A.V."/>
            <person name="Ravin N.V."/>
        </authorList>
    </citation>
    <scope>NUCLEOTIDE SEQUENCE [LARGE SCALE GENOMIC DNA]</scope>
    <source>
        <strain evidence="3 4">P105</strain>
    </source>
</reference>
<dbReference type="AlphaFoldDB" id="A0A7S7SNJ1"/>
<organism evidence="3 4">
    <name type="scientific">Paludibaculum fermentans</name>
    <dbReference type="NCBI Taxonomy" id="1473598"/>
    <lineage>
        <taxon>Bacteria</taxon>
        <taxon>Pseudomonadati</taxon>
        <taxon>Acidobacteriota</taxon>
        <taxon>Terriglobia</taxon>
        <taxon>Bryobacterales</taxon>
        <taxon>Bryobacteraceae</taxon>
        <taxon>Paludibaculum</taxon>
    </lineage>
</organism>
<dbReference type="Gene3D" id="3.60.21.10">
    <property type="match status" value="1"/>
</dbReference>
<dbReference type="PIRSF" id="PIRSF033091">
    <property type="entry name" value="Pesterase_YhaO"/>
    <property type="match status" value="1"/>
</dbReference>
<dbReference type="EMBL" id="CP063849">
    <property type="protein sequence ID" value="QOY90621.1"/>
    <property type="molecule type" value="Genomic_DNA"/>
</dbReference>
<dbReference type="Proteomes" id="UP000593892">
    <property type="component" value="Chromosome"/>
</dbReference>
<keyword evidence="1" id="KW-0378">Hydrolase</keyword>
<dbReference type="SUPFAM" id="SSF56300">
    <property type="entry name" value="Metallo-dependent phosphatases"/>
    <property type="match status" value="1"/>
</dbReference>
<evidence type="ECO:0000256" key="1">
    <source>
        <dbReference type="ARBA" id="ARBA00022801"/>
    </source>
</evidence>
<dbReference type="InterPro" id="IPR041796">
    <property type="entry name" value="Mre11_N"/>
</dbReference>
<protein>
    <submittedName>
        <fullName evidence="3">DNA repair exonuclease</fullName>
    </submittedName>
</protein>
<gene>
    <name evidence="3" type="ORF">IRI77_11930</name>
</gene>
<dbReference type="RefSeq" id="WP_194452281.1">
    <property type="nucleotide sequence ID" value="NZ_CP063849.1"/>
</dbReference>
<dbReference type="GO" id="GO:0004527">
    <property type="term" value="F:exonuclease activity"/>
    <property type="evidence" value="ECO:0007669"/>
    <property type="project" value="UniProtKB-KW"/>
</dbReference>
<keyword evidence="3" id="KW-0269">Exonuclease</keyword>
<sequence>MFQFLHAADLHLDSPLTGLARYEGLPAEEIRNASRQALVRLVECAVERRVRFVILAGDIYDGSWRDAATGLFFAGQMARLRQAGIPVYLIQGNHDAESVMAKSIRLPDNVHAFSGRKAGSVEVPDVPVVVHGQSFVNRATEANLAAQYPARVEGRFNIGVLHTSLSGFEGHAPYAPCSLDDLAAKGYDYWALGHVHNAQILSRNPHVVFPGNLQGRNIRETGPKGAFVVSVDDGLRVEECAFVAMGSFQWQRVEVDLAGCGDVAELHRRFEAGLRAVAEAGGDDSQVIVRVRFTGATALHATLPGQSDWKNDLRALTTDVSSGRMWLEKIELDLVPEGRTVDLTGPMAELTEALQRAAVDPEIAAKADLQPMLQKLPDDIRGEVSGWLDPAGPRYRRLLDEVESMLVLKLTGQGGAE</sequence>
<name>A0A7S7SNJ1_PALFE</name>
<dbReference type="PANTHER" id="PTHR30337:SF7">
    <property type="entry name" value="PHOSPHOESTERASE"/>
    <property type="match status" value="1"/>
</dbReference>
<feature type="domain" description="Calcineurin-like phosphoesterase" evidence="2">
    <location>
        <begin position="3"/>
        <end position="197"/>
    </location>
</feature>
<dbReference type="KEGG" id="pfer:IRI77_11930"/>
<dbReference type="PANTHER" id="PTHR30337">
    <property type="entry name" value="COMPONENT OF ATP-DEPENDENT DSDNA EXONUCLEASE"/>
    <property type="match status" value="1"/>
</dbReference>
<dbReference type="InterPro" id="IPR014576">
    <property type="entry name" value="Pesterase_YhaO"/>
</dbReference>
<accession>A0A7S7SNJ1</accession>
<evidence type="ECO:0000313" key="3">
    <source>
        <dbReference type="EMBL" id="QOY90621.1"/>
    </source>
</evidence>
<keyword evidence="3" id="KW-0540">Nuclease</keyword>
<evidence type="ECO:0000259" key="2">
    <source>
        <dbReference type="Pfam" id="PF00149"/>
    </source>
</evidence>